<dbReference type="GO" id="GO:0019028">
    <property type="term" value="C:viral capsid"/>
    <property type="evidence" value="ECO:0007669"/>
    <property type="project" value="UniProtKB-KW"/>
</dbReference>
<evidence type="ECO:0000256" key="1">
    <source>
        <dbReference type="ARBA" id="ARBA00004328"/>
    </source>
</evidence>
<feature type="region of interest" description="Disordered" evidence="4">
    <location>
        <begin position="431"/>
        <end position="461"/>
    </location>
</feature>
<dbReference type="Pfam" id="PF01785">
    <property type="entry name" value="Closter_coat"/>
    <property type="match status" value="1"/>
</dbReference>
<name>C6ZEE1_9CLOS</name>
<comment type="subcellular location">
    <subcellularLocation>
        <location evidence="1">Virion</location>
    </subcellularLocation>
</comment>
<reference evidence="5" key="1">
    <citation type="journal article" date="2009" name="Virus Res.">
        <title>'Kwanzan Stunting' syndrome: detection and molecular characterization of an Italian isolate of Little cherry virus 1.</title>
        <authorList>
            <person name="Matic S."/>
            <person name="Minafra A."/>
            <person name="Sanchez-Navarro J.A."/>
            <person name="Pallas V."/>
            <person name="Myrta A."/>
            <person name="Martelli G.P."/>
        </authorList>
    </citation>
    <scope>NUCLEOTIDE SEQUENCE</scope>
    <source>
        <strain evidence="5">ITMAR</strain>
    </source>
</reference>
<dbReference type="InterPro" id="IPR002679">
    <property type="entry name" value="Closter_coat"/>
</dbReference>
<organism evidence="5">
    <name type="scientific">Little cherry virus 1</name>
    <dbReference type="NCBI Taxonomy" id="217686"/>
    <lineage>
        <taxon>Viruses</taxon>
        <taxon>Riboviria</taxon>
        <taxon>Orthornavirae</taxon>
        <taxon>Kitrinoviricota</taxon>
        <taxon>Alsuviricetes</taxon>
        <taxon>Martellivirales</taxon>
        <taxon>Closteroviridae</taxon>
        <taxon>Velarivirus</taxon>
        <taxon>Velarivirus nanoavii</taxon>
    </lineage>
</organism>
<evidence type="ECO:0000256" key="4">
    <source>
        <dbReference type="SAM" id="MobiDB-lite"/>
    </source>
</evidence>
<protein>
    <submittedName>
        <fullName evidence="5">Putative viral coat protein minor</fullName>
    </submittedName>
</protein>
<evidence type="ECO:0000256" key="3">
    <source>
        <dbReference type="ARBA" id="ARBA00022844"/>
    </source>
</evidence>
<evidence type="ECO:0000256" key="2">
    <source>
        <dbReference type="ARBA" id="ARBA00022561"/>
    </source>
</evidence>
<proteinExistence type="predicted"/>
<evidence type="ECO:0000313" key="5">
    <source>
        <dbReference type="EMBL" id="ACG69820.1"/>
    </source>
</evidence>
<dbReference type="EMBL" id="EU715989">
    <property type="protein sequence ID" value="ACG69820.1"/>
    <property type="molecule type" value="Genomic_RNA"/>
</dbReference>
<keyword evidence="3" id="KW-0946">Virion</keyword>
<sequence length="664" mass="76357">MNFYDSYTITKVPFDAIQVKISLSDVETCIAVNKTYYVMIGDNGNNVKFSLLSPDHISLNWRFRVELIVNGSLLNVEQSNEYILNQTDHGVSNLDPRNFTYSANGFNNMITVEVNGVKLLNIKPTFLSKTDIAYGANEFYNKNLLRILDEFVSTSAIIKSPSHKFEISLDGKPYLGSWYLNDGPAHKSIALVKNKVENINNVQDLIPIKFIRKNLLDNELSNPINLEVNLNNSNCLRVYDVINCSDESHEGVTLCELQTTNSEALNVIFQYWIGTCGNILEFVLRCKNSCFSCEVWKNSGGKYSKLTDFIRYHGFTKDYYSGIAFVGFYYDEESQNYVFTINGVIVCMVRNELLDANYEVDFEFQLFGEATEKYNFKDFKRIKSDNAIYRILRYPYNLKRPHTSDMTNHHINNNVLTDSQVFLSEVNGVRDVFNTPQPRPTLDSRPSNKETKRPRVESDSDDMPVLTALPIRETKLKEDPIEMKQVTNQIAIDNSPVESKPNYVWVFEYAKDCDQVITTIAKGLQISITDAKLVVFQMAICCGTSIESVHDKHTSLVFNFLNNKKIYLRFIANCFFKKNPKINLYRRYMRSCTVEVLELLRIGTLSPSFGRAIMLGIPKQFAFLACDFWNFDEMKLTTQEHEVIGNLKSARKINQRIQFIKTIR</sequence>
<accession>C6ZEE1</accession>
<keyword evidence="2 5" id="KW-0167">Capsid protein</keyword>
<feature type="compositionally biased region" description="Basic and acidic residues" evidence="4">
    <location>
        <begin position="446"/>
        <end position="458"/>
    </location>
</feature>